<feature type="transmembrane region" description="Helical" evidence="10">
    <location>
        <begin position="12"/>
        <end position="34"/>
    </location>
</feature>
<comment type="caution">
    <text evidence="12">The sequence shown here is derived from an EMBL/GenBank/DDBJ whole genome shotgun (WGS) entry which is preliminary data.</text>
</comment>
<dbReference type="Proteomes" id="UP001169985">
    <property type="component" value="Unassembled WGS sequence"/>
</dbReference>
<dbReference type="EC" id="3.1.4.52" evidence="2"/>
<reference evidence="14" key="4">
    <citation type="submission" date="2023-11" db="EMBL/GenBank/DDBJ databases">
        <title>Detection of rare carbapenemases in Enterobacterales - comparison of two colorimetric and two CIM-based carbapenemase assays.</title>
        <authorList>
            <person name="Schaffarczyk L."/>
            <person name="Noster J."/>
            <person name="Stelzer Y."/>
            <person name="Sattler J."/>
            <person name="Gatermann S."/>
            <person name="Hamprecht A."/>
        </authorList>
    </citation>
    <scope>NUCLEOTIDE SEQUENCE</scope>
    <source>
        <strain evidence="14">CIM-Carb-133</strain>
    </source>
</reference>
<evidence type="ECO:0000256" key="10">
    <source>
        <dbReference type="SAM" id="Phobius"/>
    </source>
</evidence>
<dbReference type="InterPro" id="IPR035919">
    <property type="entry name" value="EAL_sf"/>
</dbReference>
<evidence type="ECO:0000313" key="12">
    <source>
        <dbReference type="EMBL" id="KAA1144048.1"/>
    </source>
</evidence>
<reference evidence="13" key="3">
    <citation type="submission" date="2023-01" db="EMBL/GenBank/DDBJ databases">
        <authorList>
            <person name="Hamerlinck H."/>
            <person name="Aerssens A."/>
            <person name="Boelens J."/>
            <person name="Messiaen A.-S."/>
            <person name="Vandendriessche S."/>
            <person name="Velghe A."/>
            <person name="Verhasselt B."/>
            <person name="Leroux-Roels I."/>
        </authorList>
    </citation>
    <scope>NUCLEOTIDE SEQUENCE</scope>
    <source>
        <strain evidence="13">UZG-GERCF-220920-Env23</strain>
    </source>
</reference>
<keyword evidence="8 10" id="KW-0472">Membrane</keyword>
<dbReference type="PANTHER" id="PTHR33121:SF73">
    <property type="entry name" value="CYCLIC DI-GMP PHOSPHODIESTERASE PDEN-RELATED"/>
    <property type="match status" value="1"/>
</dbReference>
<dbReference type="GO" id="GO:0071111">
    <property type="term" value="F:cyclic-guanylate-specific phosphodiesterase activity"/>
    <property type="evidence" value="ECO:0007669"/>
    <property type="project" value="UniProtKB-EC"/>
</dbReference>
<dbReference type="EMBL" id="JAQIHS010000009">
    <property type="protein sequence ID" value="MDN4368327.1"/>
    <property type="molecule type" value="Genomic_DNA"/>
</dbReference>
<protein>
    <recommendedName>
        <fullName evidence="2">cyclic-guanylate-specific phosphodiesterase</fullName>
        <ecNumber evidence="2">3.1.4.52</ecNumber>
    </recommendedName>
</protein>
<dbReference type="InterPro" id="IPR050706">
    <property type="entry name" value="Cyclic-di-GMP_PDE-like"/>
</dbReference>
<dbReference type="RefSeq" id="WP_008785287.1">
    <property type="nucleotide sequence ID" value="NZ_CBCSJM010000011.1"/>
</dbReference>
<evidence type="ECO:0000256" key="7">
    <source>
        <dbReference type="ARBA" id="ARBA00022989"/>
    </source>
</evidence>
<accession>A0A5B0T1R9</accession>
<dbReference type="Pfam" id="PF12792">
    <property type="entry name" value="CSS-motif"/>
    <property type="match status" value="1"/>
</dbReference>
<keyword evidence="3" id="KW-1003">Cell membrane</keyword>
<dbReference type="PANTHER" id="PTHR33121">
    <property type="entry name" value="CYCLIC DI-GMP PHOSPHODIESTERASE PDEF"/>
    <property type="match status" value="1"/>
</dbReference>
<dbReference type="AlphaFoldDB" id="A0A5B0T1R9"/>
<comment type="catalytic activity">
    <reaction evidence="9">
        <text>3',3'-c-di-GMP + H2O = 5'-phosphoguanylyl(3'-&gt;5')guanosine + H(+)</text>
        <dbReference type="Rhea" id="RHEA:24902"/>
        <dbReference type="ChEBI" id="CHEBI:15377"/>
        <dbReference type="ChEBI" id="CHEBI:15378"/>
        <dbReference type="ChEBI" id="CHEBI:58754"/>
        <dbReference type="ChEBI" id="CHEBI:58805"/>
        <dbReference type="EC" id="3.1.4.52"/>
    </reaction>
</comment>
<dbReference type="SMART" id="SM00052">
    <property type="entry name" value="EAL"/>
    <property type="match status" value="1"/>
</dbReference>
<gene>
    <name evidence="12" type="ORF">D3H66_10660</name>
    <name evidence="13" type="ORF">PEY55_08555</name>
    <name evidence="14" type="ORF">SJ265_01795</name>
</gene>
<evidence type="ECO:0000256" key="1">
    <source>
        <dbReference type="ARBA" id="ARBA00004651"/>
    </source>
</evidence>
<dbReference type="SUPFAM" id="SSF141868">
    <property type="entry name" value="EAL domain-like"/>
    <property type="match status" value="1"/>
</dbReference>
<evidence type="ECO:0000256" key="3">
    <source>
        <dbReference type="ARBA" id="ARBA00022475"/>
    </source>
</evidence>
<evidence type="ECO:0000313" key="15">
    <source>
        <dbReference type="Proteomes" id="UP000323297"/>
    </source>
</evidence>
<dbReference type="InterPro" id="IPR024744">
    <property type="entry name" value="CSS-motif_dom"/>
</dbReference>
<dbReference type="EMBL" id="JAXABJ010000001">
    <property type="protein sequence ID" value="MDX7146524.1"/>
    <property type="molecule type" value="Genomic_DNA"/>
</dbReference>
<dbReference type="Proteomes" id="UP000323297">
    <property type="component" value="Unassembled WGS sequence"/>
</dbReference>
<evidence type="ECO:0000256" key="2">
    <source>
        <dbReference type="ARBA" id="ARBA00012282"/>
    </source>
</evidence>
<keyword evidence="5 10" id="KW-0812">Transmembrane</keyword>
<evidence type="ECO:0000256" key="8">
    <source>
        <dbReference type="ARBA" id="ARBA00023136"/>
    </source>
</evidence>
<dbReference type="Gene3D" id="3.20.20.450">
    <property type="entry name" value="EAL domain"/>
    <property type="match status" value="1"/>
</dbReference>
<feature type="domain" description="EAL" evidence="11">
    <location>
        <begin position="262"/>
        <end position="515"/>
    </location>
</feature>
<dbReference type="InterPro" id="IPR001633">
    <property type="entry name" value="EAL_dom"/>
</dbReference>
<evidence type="ECO:0000256" key="4">
    <source>
        <dbReference type="ARBA" id="ARBA00022636"/>
    </source>
</evidence>
<evidence type="ECO:0000256" key="6">
    <source>
        <dbReference type="ARBA" id="ARBA00022801"/>
    </source>
</evidence>
<reference evidence="12 15" key="1">
    <citation type="submission" date="2019-08" db="EMBL/GenBank/DDBJ databases">
        <title>Draft genome sequence of Citrobacter portucalensis strain isolated from green turtle.</title>
        <authorList>
            <person name="Fernandes M.R."/>
            <person name="Sellera F.P."/>
            <person name="Goldeberg D.W."/>
            <person name="Costa D.C."/>
            <person name="Lincopan N."/>
        </authorList>
    </citation>
    <scope>NUCLEOTIDE SEQUENCE [LARGE SCALE GENOMIC DNA]</scope>
    <source>
        <strain evidence="12 15">TV06</strain>
    </source>
</reference>
<keyword evidence="6 12" id="KW-0378">Hydrolase</keyword>
<keyword evidence="4" id="KW-0973">c-di-GMP</keyword>
<dbReference type="CDD" id="cd01948">
    <property type="entry name" value="EAL"/>
    <property type="match status" value="1"/>
</dbReference>
<keyword evidence="7 10" id="KW-1133">Transmembrane helix</keyword>
<reference evidence="13" key="2">
    <citation type="journal article" date="2023" name="Antimicrob Resist Infect Control">
        <title>Sanitary installations and wastewater plumbing as reservoir for the long-term circulation and transmission of carbapenemase producing Citrobacter freundii clones in a hospital setting.</title>
        <authorList>
            <person name="Hamerlinck H."/>
            <person name="Aerssens A."/>
            <person name="Boelens J."/>
            <person name="Dehaene A."/>
            <person name="McMahon M."/>
            <person name="Messiaen A.S."/>
            <person name="Vandendriessche S."/>
            <person name="Velghe A."/>
            <person name="Leroux-Roels I."/>
            <person name="Verhasselt B."/>
        </authorList>
    </citation>
    <scope>NUCLEOTIDE SEQUENCE</scope>
    <source>
        <strain evidence="13">UZG-GERCF-220920-Env23</strain>
    </source>
</reference>
<dbReference type="NCBIfam" id="NF007839">
    <property type="entry name" value="PRK10551.1"/>
    <property type="match status" value="1"/>
</dbReference>
<name>A0A5B0T1R9_9ENTR</name>
<dbReference type="Proteomes" id="UP001271725">
    <property type="component" value="Unassembled WGS sequence"/>
</dbReference>
<organism evidence="12 15">
    <name type="scientific">Citrobacter portucalensis</name>
    <dbReference type="NCBI Taxonomy" id="1639133"/>
    <lineage>
        <taxon>Bacteria</taxon>
        <taxon>Pseudomonadati</taxon>
        <taxon>Pseudomonadota</taxon>
        <taxon>Gammaproteobacteria</taxon>
        <taxon>Enterobacterales</taxon>
        <taxon>Enterobacteriaceae</taxon>
        <taxon>Citrobacter</taxon>
        <taxon>Citrobacter freundii complex</taxon>
    </lineage>
</organism>
<proteinExistence type="predicted"/>
<evidence type="ECO:0000256" key="5">
    <source>
        <dbReference type="ARBA" id="ARBA00022692"/>
    </source>
</evidence>
<evidence type="ECO:0000313" key="14">
    <source>
        <dbReference type="EMBL" id="MDX7146524.1"/>
    </source>
</evidence>
<dbReference type="PROSITE" id="PS50883">
    <property type="entry name" value="EAL"/>
    <property type="match status" value="1"/>
</dbReference>
<dbReference type="GO" id="GO:0005886">
    <property type="term" value="C:plasma membrane"/>
    <property type="evidence" value="ECO:0007669"/>
    <property type="project" value="UniProtKB-SubCell"/>
</dbReference>
<evidence type="ECO:0000259" key="11">
    <source>
        <dbReference type="PROSITE" id="PS50883"/>
    </source>
</evidence>
<dbReference type="EMBL" id="VTZD01000012">
    <property type="protein sequence ID" value="KAA1144048.1"/>
    <property type="molecule type" value="Genomic_DNA"/>
</dbReference>
<dbReference type="Pfam" id="PF00563">
    <property type="entry name" value="EAL"/>
    <property type="match status" value="1"/>
</dbReference>
<evidence type="ECO:0000256" key="9">
    <source>
        <dbReference type="ARBA" id="ARBA00034290"/>
    </source>
</evidence>
<feature type="transmembrane region" description="Helical" evidence="10">
    <location>
        <begin position="236"/>
        <end position="258"/>
    </location>
</feature>
<evidence type="ECO:0000313" key="13">
    <source>
        <dbReference type="EMBL" id="MDN4368327.1"/>
    </source>
</evidence>
<comment type="subcellular location">
    <subcellularLocation>
        <location evidence="1">Cell membrane</location>
        <topology evidence="1">Multi-pass membrane protein</topology>
    </subcellularLocation>
</comment>
<sequence length="519" mass="58511">MFRRSSSSGRKILLSCMLTGLIVAILVSTLQFFVTWHKREVKYDTLLADIQNYVSSYFTDLKTTTDALQPLVANSCQQVGAKLTSSAAFSLNVRAFLLVKDGIAFCSSATGSMFTPILDLIPNLDISRNIDVELLPGTPMMPDKPAIMIWHRNASFNDSGVFTSLNINLAPYLLYTARQDDFDGIAIIVGNTAISTFSSRIIDVSALPHTSWRQATLEGIPLKIRLYAQEWSYTDVWYSILLGCMAGIIAALLLWYYIYSIRLRPGKDILNAIKHNQFYVVYQPVVEMQTLEVKGVEVLLRWNHPTTGEIPPDAFIHYAESQKMIVPLTQHLFKLIAQDAPALQKVLPAGAKLGINIAPSHLHGETFKDDIRHLHASLPANYFQIVLEITERDMLNQHEATKLFEWLHSAGFEIAIDDFGTGHSALIYLERFTVDYLKIDRGFINAIGTETLTSPVLDAVLTLSKRLNMLTVAEGVETPEQARWLRDRGVHFFQGYWISRPLKLADFVRWMAQPNKPTW</sequence>